<organism evidence="1 2">
    <name type="scientific">Bacteroides cellulosilyticus DSM 14838</name>
    <dbReference type="NCBI Taxonomy" id="537012"/>
    <lineage>
        <taxon>Bacteria</taxon>
        <taxon>Pseudomonadati</taxon>
        <taxon>Bacteroidota</taxon>
        <taxon>Bacteroidia</taxon>
        <taxon>Bacteroidales</taxon>
        <taxon>Bacteroidaceae</taxon>
        <taxon>Bacteroides</taxon>
    </lineage>
</organism>
<gene>
    <name evidence="1" type="ORF">BACCELL_03239</name>
</gene>
<accession>E2NG17</accession>
<protein>
    <submittedName>
        <fullName evidence="1">Uncharacterized protein</fullName>
    </submittedName>
</protein>
<dbReference type="Proteomes" id="UP000003711">
    <property type="component" value="Unassembled WGS sequence"/>
</dbReference>
<evidence type="ECO:0000313" key="1">
    <source>
        <dbReference type="EMBL" id="EEF89152.1"/>
    </source>
</evidence>
<feature type="non-terminal residue" evidence="1">
    <location>
        <position position="1"/>
    </location>
</feature>
<dbReference type="HOGENOM" id="CLU_3300739_0_0_10"/>
<evidence type="ECO:0000313" key="2">
    <source>
        <dbReference type="Proteomes" id="UP000003711"/>
    </source>
</evidence>
<comment type="caution">
    <text evidence="1">The sequence shown here is derived from an EMBL/GenBank/DDBJ whole genome shotgun (WGS) entry which is preliminary data.</text>
</comment>
<dbReference type="AlphaFoldDB" id="E2NG17"/>
<name>E2NG17_9BACE</name>
<reference evidence="1 2" key="2">
    <citation type="submission" date="2009-01" db="EMBL/GenBank/DDBJ databases">
        <title>Draft genome sequence of Bacteroides cellulosilyticus (DSM 14838).</title>
        <authorList>
            <person name="Sudarsanam P."/>
            <person name="Ley R."/>
            <person name="Guruge J."/>
            <person name="Turnbaugh P.J."/>
            <person name="Mahowald M."/>
            <person name="Liep D."/>
            <person name="Gordon J."/>
        </authorList>
    </citation>
    <scope>NUCLEOTIDE SEQUENCE [LARGE SCALE GENOMIC DNA]</scope>
    <source>
        <strain evidence="1 2">DSM 14838</strain>
    </source>
</reference>
<proteinExistence type="predicted"/>
<dbReference type="EMBL" id="ACCH01000230">
    <property type="protein sequence ID" value="EEF89152.1"/>
    <property type="molecule type" value="Genomic_DNA"/>
</dbReference>
<reference evidence="1 2" key="1">
    <citation type="submission" date="2008-12" db="EMBL/GenBank/DDBJ databases">
        <authorList>
            <person name="Fulton L."/>
            <person name="Clifton S."/>
            <person name="Fulton B."/>
            <person name="Xu J."/>
            <person name="Minx P."/>
            <person name="Pepin K.H."/>
            <person name="Johnson M."/>
            <person name="Bhonagiri V."/>
            <person name="Nash W.E."/>
            <person name="Mardis E.R."/>
            <person name="Wilson R.K."/>
        </authorList>
    </citation>
    <scope>NUCLEOTIDE SEQUENCE [LARGE SCALE GENOMIC DNA]</scope>
    <source>
        <strain evidence="1 2">DSM 14838</strain>
    </source>
</reference>
<sequence>AEQTGTHPEKKDKCVISNTKVILNRRLCLTFRIFVASIIP</sequence>